<dbReference type="Proteomes" id="UP001279553">
    <property type="component" value="Unassembled WGS sequence"/>
</dbReference>
<dbReference type="InterPro" id="IPR023606">
    <property type="entry name" value="CoA-Trfase_III_dom_1_sf"/>
</dbReference>
<comment type="caution">
    <text evidence="2">The sequence shown here is derived from an EMBL/GenBank/DDBJ whole genome shotgun (WGS) entry which is preliminary data.</text>
</comment>
<organism evidence="2 3">
    <name type="scientific">Acidiphilium acidophilum</name>
    <name type="common">Thiobacillus acidophilus</name>
    <dbReference type="NCBI Taxonomy" id="76588"/>
    <lineage>
        <taxon>Bacteria</taxon>
        <taxon>Pseudomonadati</taxon>
        <taxon>Pseudomonadota</taxon>
        <taxon>Alphaproteobacteria</taxon>
        <taxon>Acetobacterales</taxon>
        <taxon>Acidocellaceae</taxon>
        <taxon>Acidiphilium</taxon>
    </lineage>
</organism>
<dbReference type="Gene3D" id="3.40.50.10540">
    <property type="entry name" value="Crotonobetainyl-coa:carnitine coa-transferase, domain 1"/>
    <property type="match status" value="1"/>
</dbReference>
<dbReference type="PANTHER" id="PTHR48207">
    <property type="entry name" value="SUCCINATE--HYDROXYMETHYLGLUTARATE COA-TRANSFERASE"/>
    <property type="match status" value="1"/>
</dbReference>
<dbReference type="InterPro" id="IPR003673">
    <property type="entry name" value="CoA-Trfase_fam_III"/>
</dbReference>
<dbReference type="InterPro" id="IPR050483">
    <property type="entry name" value="CoA-transferase_III_domain"/>
</dbReference>
<dbReference type="EC" id="2.8.3.-" evidence="2"/>
<dbReference type="SUPFAM" id="SSF89796">
    <property type="entry name" value="CoA-transferase family III (CaiB/BaiF)"/>
    <property type="match status" value="1"/>
</dbReference>
<dbReference type="InterPro" id="IPR044855">
    <property type="entry name" value="CoA-Trfase_III_dom3_sf"/>
</dbReference>
<keyword evidence="1 2" id="KW-0808">Transferase</keyword>
<dbReference type="AlphaFoldDB" id="A0AAW9DVP4"/>
<dbReference type="RefSeq" id="WP_319615054.1">
    <property type="nucleotide sequence ID" value="NZ_JAWXYB010000018.1"/>
</dbReference>
<evidence type="ECO:0000313" key="2">
    <source>
        <dbReference type="EMBL" id="MDX5932210.1"/>
    </source>
</evidence>
<protein>
    <submittedName>
        <fullName evidence="2">CoA transferase</fullName>
        <ecNumber evidence="2">2.8.3.-</ecNumber>
    </submittedName>
</protein>
<dbReference type="GO" id="GO:0008410">
    <property type="term" value="F:CoA-transferase activity"/>
    <property type="evidence" value="ECO:0007669"/>
    <property type="project" value="TreeGrafter"/>
</dbReference>
<dbReference type="Gene3D" id="3.30.1540.10">
    <property type="entry name" value="formyl-coa transferase, domain 3"/>
    <property type="match status" value="1"/>
</dbReference>
<dbReference type="Pfam" id="PF02515">
    <property type="entry name" value="CoA_transf_3"/>
    <property type="match status" value="1"/>
</dbReference>
<accession>A0AAW9DVP4</accession>
<evidence type="ECO:0000256" key="1">
    <source>
        <dbReference type="ARBA" id="ARBA00022679"/>
    </source>
</evidence>
<reference evidence="2 3" key="1">
    <citation type="submission" date="2023-11" db="EMBL/GenBank/DDBJ databases">
        <title>MicrobeMod: A computational toolkit for identifying prokaryotic methylation and restriction-modification with nanopore sequencing.</title>
        <authorList>
            <person name="Crits-Christoph A."/>
            <person name="Kang S.C."/>
            <person name="Lee H."/>
            <person name="Ostrov N."/>
        </authorList>
    </citation>
    <scope>NUCLEOTIDE SEQUENCE [LARGE SCALE GENOMIC DNA]</scope>
    <source>
        <strain evidence="2 3">DSMZ 700</strain>
    </source>
</reference>
<name>A0AAW9DVP4_ACIAO</name>
<dbReference type="PANTHER" id="PTHR48207:SF4">
    <property type="entry name" value="BLL6097 PROTEIN"/>
    <property type="match status" value="1"/>
</dbReference>
<sequence>MNVAKPAGSPGPLAGIRVVDMSHVMAGPVCGMMLADMGAEVIKVEKIPGGDDTRRSVPPAVGGESAAFMMMNRNKRGIALDLKTGDGREALMALLDGSDVLIENYRKGALDRLGFGFEALHARNRRLIYCSISGFGRTGPYADRGGFDLIAQGMSGVMSVTGEAAGRAPVKAGPPVTDIGAGIIAAMGILAALNHRHVSGEGQWVDTSLLEAGITFMYWHAAISFATGASPGPLGSGHPLMAPYQAFRTLDDPINVGAANDANWRRLVEVLGADELGRDPRFASNAGRMMHLAELAPKLETIFRTRPSTVWLEALERAGVPAGPVLTVQQMAADPQVIAREMIVETDHAVAGPTRALGLPVKFSATPGGVRYPAPAYGQHTAEVLREIGFPEARIAAMIAAGAAHSADKARGVAA</sequence>
<gene>
    <name evidence="2" type="ORF">SIL87_15745</name>
</gene>
<evidence type="ECO:0000313" key="3">
    <source>
        <dbReference type="Proteomes" id="UP001279553"/>
    </source>
</evidence>
<proteinExistence type="predicted"/>
<dbReference type="EMBL" id="JAWXYB010000018">
    <property type="protein sequence ID" value="MDX5932210.1"/>
    <property type="molecule type" value="Genomic_DNA"/>
</dbReference>
<keyword evidence="3" id="KW-1185">Reference proteome</keyword>